<keyword evidence="4" id="KW-0326">Glycosidase</keyword>
<sequence length="191" mass="21268">MPKTRNKLATDFVNSTETISSSTTSKYFSSKTSVIETNKLNKSSSLSKTVTLKTARKHTNIEAEESSINISANTLEKRFDKEPPIPPVGWEEVYNAIKEYRKNIIAPVDTMGCERLADEPSDNITPQTSRFQTLVSLMLSSQTKDHVTAAAVQNLRQKLPGGLNLDSMIQANEKFLDECISKVGFHRKKAT</sequence>
<evidence type="ECO:0000256" key="1">
    <source>
        <dbReference type="ARBA" id="ARBA00022763"/>
    </source>
</evidence>
<reference evidence="6 7" key="1">
    <citation type="submission" date="2016-04" db="EMBL/GenBank/DDBJ databases">
        <title>Genome analyses suggest a sexual origin of heterokaryosis in a supposedly ancient asexual fungus.</title>
        <authorList>
            <person name="Ropars J."/>
            <person name="Sedzielewska K."/>
            <person name="Noel J."/>
            <person name="Charron P."/>
            <person name="Farinelli L."/>
            <person name="Marton T."/>
            <person name="Kruger M."/>
            <person name="Pelin A."/>
            <person name="Brachmann A."/>
            <person name="Corradi N."/>
        </authorList>
    </citation>
    <scope>NUCLEOTIDE SEQUENCE [LARGE SCALE GENOMIC DNA]</scope>
    <source>
        <strain evidence="6 7">A5</strain>
    </source>
</reference>
<keyword evidence="1" id="KW-0227">DNA damage</keyword>
<dbReference type="PANTHER" id="PTHR43286">
    <property type="entry name" value="ENDONUCLEASE III-LIKE PROTEIN 1"/>
    <property type="match status" value="1"/>
</dbReference>
<dbReference type="VEuPathDB" id="FungiDB:RhiirA1_398998"/>
<dbReference type="VEuPathDB" id="FungiDB:RhiirFUN_020568"/>
<dbReference type="Gene3D" id="1.10.340.30">
    <property type="entry name" value="Hypothetical protein, domain 2"/>
    <property type="match status" value="1"/>
</dbReference>
<dbReference type="EMBL" id="LLXJ01000996">
    <property type="protein sequence ID" value="PKC04526.1"/>
    <property type="molecule type" value="Genomic_DNA"/>
</dbReference>
<evidence type="ECO:0000256" key="2">
    <source>
        <dbReference type="ARBA" id="ARBA00022801"/>
    </source>
</evidence>
<evidence type="ECO:0000259" key="5">
    <source>
        <dbReference type="Pfam" id="PF00730"/>
    </source>
</evidence>
<evidence type="ECO:0000313" key="7">
    <source>
        <dbReference type="Proteomes" id="UP000232722"/>
    </source>
</evidence>
<keyword evidence="2" id="KW-0378">Hydrolase</keyword>
<dbReference type="GO" id="GO:0000703">
    <property type="term" value="F:oxidized pyrimidine nucleobase lesion DNA N-glycosylase activity"/>
    <property type="evidence" value="ECO:0007669"/>
    <property type="project" value="TreeGrafter"/>
</dbReference>
<organism evidence="6 7">
    <name type="scientific">Rhizophagus irregularis</name>
    <dbReference type="NCBI Taxonomy" id="588596"/>
    <lineage>
        <taxon>Eukaryota</taxon>
        <taxon>Fungi</taxon>
        <taxon>Fungi incertae sedis</taxon>
        <taxon>Mucoromycota</taxon>
        <taxon>Glomeromycotina</taxon>
        <taxon>Glomeromycetes</taxon>
        <taxon>Glomerales</taxon>
        <taxon>Glomeraceae</taxon>
        <taxon>Rhizophagus</taxon>
    </lineage>
</organism>
<dbReference type="InterPro" id="IPR003265">
    <property type="entry name" value="HhH-GPD_domain"/>
</dbReference>
<comment type="caution">
    <text evidence="6">The sequence shown here is derived from an EMBL/GenBank/DDBJ whole genome shotgun (WGS) entry which is preliminary data.</text>
</comment>
<dbReference type="GO" id="GO:0003906">
    <property type="term" value="F:DNA-(apurinic or apyrimidinic site) endonuclease activity"/>
    <property type="evidence" value="ECO:0007669"/>
    <property type="project" value="TreeGrafter"/>
</dbReference>
<proteinExistence type="predicted"/>
<dbReference type="GO" id="GO:0006285">
    <property type="term" value="P:base-excision repair, AP site formation"/>
    <property type="evidence" value="ECO:0007669"/>
    <property type="project" value="TreeGrafter"/>
</dbReference>
<dbReference type="PANTHER" id="PTHR43286:SF1">
    <property type="entry name" value="ENDONUCLEASE III-LIKE PROTEIN 1"/>
    <property type="match status" value="1"/>
</dbReference>
<gene>
    <name evidence="6" type="ORF">RhiirA5_362266</name>
</gene>
<evidence type="ECO:0000313" key="6">
    <source>
        <dbReference type="EMBL" id="PKC04526.1"/>
    </source>
</evidence>
<dbReference type="SUPFAM" id="SSF48150">
    <property type="entry name" value="DNA-glycosylase"/>
    <property type="match status" value="1"/>
</dbReference>
<evidence type="ECO:0000256" key="3">
    <source>
        <dbReference type="ARBA" id="ARBA00023204"/>
    </source>
</evidence>
<dbReference type="Proteomes" id="UP000232722">
    <property type="component" value="Unassembled WGS sequence"/>
</dbReference>
<name>A0A2N0PCI3_9GLOM</name>
<dbReference type="GO" id="GO:0006289">
    <property type="term" value="P:nucleotide-excision repair"/>
    <property type="evidence" value="ECO:0007669"/>
    <property type="project" value="TreeGrafter"/>
</dbReference>
<dbReference type="Pfam" id="PF00730">
    <property type="entry name" value="HhH-GPD"/>
    <property type="match status" value="1"/>
</dbReference>
<keyword evidence="3" id="KW-0234">DNA repair</keyword>
<dbReference type="GO" id="GO:0005634">
    <property type="term" value="C:nucleus"/>
    <property type="evidence" value="ECO:0007669"/>
    <property type="project" value="TreeGrafter"/>
</dbReference>
<feature type="domain" description="HhH-GPD" evidence="5">
    <location>
        <begin position="135"/>
        <end position="190"/>
    </location>
</feature>
<evidence type="ECO:0000256" key="4">
    <source>
        <dbReference type="ARBA" id="ARBA00023295"/>
    </source>
</evidence>
<protein>
    <recommendedName>
        <fullName evidence="5">HhH-GPD domain-containing protein</fullName>
    </recommendedName>
</protein>
<dbReference type="VEuPathDB" id="FungiDB:FUN_019119"/>
<reference evidence="6 7" key="2">
    <citation type="submission" date="2017-09" db="EMBL/GenBank/DDBJ databases">
        <title>Extensive intraspecific genome diversity in a model arbuscular mycorrhizal fungus.</title>
        <authorList>
            <person name="Chen E.C."/>
            <person name="Morin E."/>
            <person name="Beaudet D."/>
            <person name="Noel J."/>
            <person name="Ndikumana S."/>
            <person name="Charron P."/>
            <person name="St-Onge C."/>
            <person name="Giorgi J."/>
            <person name="Grigoriev I.V."/>
            <person name="Roux C."/>
            <person name="Martin F.M."/>
            <person name="Corradi N."/>
        </authorList>
    </citation>
    <scope>NUCLEOTIDE SEQUENCE [LARGE SCALE GENOMIC DNA]</scope>
    <source>
        <strain evidence="6 7">A5</strain>
    </source>
</reference>
<dbReference type="InterPro" id="IPR011257">
    <property type="entry name" value="DNA_glycosylase"/>
</dbReference>
<accession>A0A2N0PCI3</accession>
<dbReference type="AlphaFoldDB" id="A0A2N0PCI3"/>